<evidence type="ECO:0000313" key="2">
    <source>
        <dbReference type="Proteomes" id="UP001140096"/>
    </source>
</evidence>
<reference evidence="1" key="1">
    <citation type="submission" date="2022-07" db="EMBL/GenBank/DDBJ databases">
        <title>Phylogenomic reconstructions and comparative analyses of Kickxellomycotina fungi.</title>
        <authorList>
            <person name="Reynolds N.K."/>
            <person name="Stajich J.E."/>
            <person name="Barry K."/>
            <person name="Grigoriev I.V."/>
            <person name="Crous P."/>
            <person name="Smith M.E."/>
        </authorList>
    </citation>
    <scope>NUCLEOTIDE SEQUENCE</scope>
    <source>
        <strain evidence="1">CBS 102833</strain>
    </source>
</reference>
<comment type="caution">
    <text evidence="1">The sequence shown here is derived from an EMBL/GenBank/DDBJ whole genome shotgun (WGS) entry which is preliminary data.</text>
</comment>
<organism evidence="1 2">
    <name type="scientific">Coemansia furcata</name>
    <dbReference type="NCBI Taxonomy" id="417177"/>
    <lineage>
        <taxon>Eukaryota</taxon>
        <taxon>Fungi</taxon>
        <taxon>Fungi incertae sedis</taxon>
        <taxon>Zoopagomycota</taxon>
        <taxon>Kickxellomycotina</taxon>
        <taxon>Kickxellomycetes</taxon>
        <taxon>Kickxellales</taxon>
        <taxon>Kickxellaceae</taxon>
        <taxon>Coemansia</taxon>
    </lineage>
</organism>
<feature type="non-terminal residue" evidence="1">
    <location>
        <position position="141"/>
    </location>
</feature>
<dbReference type="Proteomes" id="UP001140096">
    <property type="component" value="Unassembled WGS sequence"/>
</dbReference>
<proteinExistence type="predicted"/>
<protein>
    <submittedName>
        <fullName evidence="1">Uncharacterized protein</fullName>
    </submittedName>
</protein>
<accession>A0ACC1L826</accession>
<evidence type="ECO:0000313" key="1">
    <source>
        <dbReference type="EMBL" id="KAJ2803152.1"/>
    </source>
</evidence>
<gene>
    <name evidence="1" type="ORF">H4S07_004529</name>
</gene>
<name>A0ACC1L826_9FUNG</name>
<dbReference type="EMBL" id="JANBUP010001859">
    <property type="protein sequence ID" value="KAJ2803152.1"/>
    <property type="molecule type" value="Genomic_DNA"/>
</dbReference>
<sequence>MIHRDSIGDILRLVFSYVSPKPPPECTGTQLLRHLARLQKVVGVSRQWREIALPLFYQVTAVVFVEPYFNIDELDGLIRDDNNDKGRDEACEESKDGYSHENSDDYFDEDSDDYSDEDSDDYSDEDTKMLNQTHRGVAVPR</sequence>
<keyword evidence="2" id="KW-1185">Reference proteome</keyword>